<dbReference type="InterPro" id="IPR000477">
    <property type="entry name" value="RT_dom"/>
</dbReference>
<reference evidence="3" key="1">
    <citation type="submission" date="2022-09" db="EMBL/GenBank/DDBJ databases">
        <title>Intensive care unit water sources are persistently colonized with multi-drug resistant bacteria and are the site of extensive horizontal gene transfer of antibiotic resistance genes.</title>
        <authorList>
            <person name="Diorio-Toth L."/>
        </authorList>
    </citation>
    <scope>NUCLEOTIDE SEQUENCE</scope>
    <source>
        <strain evidence="3">GD04130</strain>
    </source>
</reference>
<dbReference type="InterPro" id="IPR051083">
    <property type="entry name" value="GrpII_Intron_Splice-Mob/Def"/>
</dbReference>
<dbReference type="EMBL" id="JAODZU010000010">
    <property type="protein sequence ID" value="MDH0363481.1"/>
    <property type="molecule type" value="Genomic_DNA"/>
</dbReference>
<feature type="domain" description="Reverse transcriptase" evidence="2">
    <location>
        <begin position="1"/>
        <end position="281"/>
    </location>
</feature>
<evidence type="ECO:0000259" key="2">
    <source>
        <dbReference type="PROSITE" id="PS50878"/>
    </source>
</evidence>
<dbReference type="Proteomes" id="UP001158297">
    <property type="component" value="Unassembled WGS sequence"/>
</dbReference>
<protein>
    <submittedName>
        <fullName evidence="3">Reverse transcriptase/maturase family protein</fullName>
    </submittedName>
</protein>
<keyword evidence="3" id="KW-0808">Transferase</keyword>
<dbReference type="CDD" id="cd01651">
    <property type="entry name" value="RT_G2_intron"/>
    <property type="match status" value="1"/>
</dbReference>
<proteinExistence type="inferred from homology"/>
<comment type="similarity">
    <text evidence="1">Belongs to the bacterial reverse transcriptase family.</text>
</comment>
<keyword evidence="3" id="KW-0548">Nucleotidyltransferase</keyword>
<dbReference type="SUPFAM" id="SSF56672">
    <property type="entry name" value="DNA/RNA polymerases"/>
    <property type="match status" value="1"/>
</dbReference>
<dbReference type="PROSITE" id="PS50878">
    <property type="entry name" value="RT_POL"/>
    <property type="match status" value="1"/>
</dbReference>
<sequence length="358" mass="42098">MAKTYNNLFEKIYDFEALYNGYLKARKGKRDRREVQLFELDLEGNLIQLQNELMWGMYKTGDYRRFIINEPKERLVAALPFRDRVVQHALVAVIEPLWESRFIHDSYACRPGRGTHKGADRAQQMLQAVKRKHGQVIVLKADVSKYFYSIDHCIIKKLVRRRVACKKTLQLIDNIIDSAAEGGELNPVGLPIGNLTSQLFANVYLNELDEYVKHTLREKYFIRYMDDICVIHHNKEHLQRVRKDIEAFLWNELRLRTNAKTQVFPLGDKYGRALDFLGYRIWTTHRKLRKSSISRICKKLRSFQRKYAAGKVTMQKVRESIKSWVAHASHANTYRLRKKLLWSFAFTKSATNERNGNA</sequence>
<dbReference type="PANTHER" id="PTHR34047:SF8">
    <property type="entry name" value="PROTEIN YKFC"/>
    <property type="match status" value="1"/>
</dbReference>
<evidence type="ECO:0000256" key="1">
    <source>
        <dbReference type="ARBA" id="ARBA00034120"/>
    </source>
</evidence>
<organism evidence="3 4">
    <name type="scientific">Comamonas aquatica</name>
    <dbReference type="NCBI Taxonomy" id="225991"/>
    <lineage>
        <taxon>Bacteria</taxon>
        <taxon>Pseudomonadati</taxon>
        <taxon>Pseudomonadota</taxon>
        <taxon>Betaproteobacteria</taxon>
        <taxon>Burkholderiales</taxon>
        <taxon>Comamonadaceae</taxon>
        <taxon>Comamonas</taxon>
    </lineage>
</organism>
<dbReference type="GO" id="GO:0003964">
    <property type="term" value="F:RNA-directed DNA polymerase activity"/>
    <property type="evidence" value="ECO:0007669"/>
    <property type="project" value="UniProtKB-KW"/>
</dbReference>
<evidence type="ECO:0000313" key="3">
    <source>
        <dbReference type="EMBL" id="MDH0363481.1"/>
    </source>
</evidence>
<dbReference type="Pfam" id="PF00078">
    <property type="entry name" value="RVT_1"/>
    <property type="match status" value="1"/>
</dbReference>
<dbReference type="PANTHER" id="PTHR34047">
    <property type="entry name" value="NUCLEAR INTRON MATURASE 1, MITOCHONDRIAL-RELATED"/>
    <property type="match status" value="1"/>
</dbReference>
<name>A0AA42L7K2_9BURK</name>
<gene>
    <name evidence="3" type="ORF">N7330_10530</name>
</gene>
<evidence type="ECO:0000313" key="4">
    <source>
        <dbReference type="Proteomes" id="UP001158297"/>
    </source>
</evidence>
<dbReference type="RefSeq" id="WP_279860157.1">
    <property type="nucleotide sequence ID" value="NZ_JAODZU010000010.1"/>
</dbReference>
<dbReference type="AlphaFoldDB" id="A0AA42L7K2"/>
<accession>A0AA42L7K2</accession>
<keyword evidence="3" id="KW-0695">RNA-directed DNA polymerase</keyword>
<dbReference type="InterPro" id="IPR043502">
    <property type="entry name" value="DNA/RNA_pol_sf"/>
</dbReference>
<comment type="caution">
    <text evidence="3">The sequence shown here is derived from an EMBL/GenBank/DDBJ whole genome shotgun (WGS) entry which is preliminary data.</text>
</comment>